<proteinExistence type="predicted"/>
<evidence type="ECO:0000313" key="2">
    <source>
        <dbReference type="Proteomes" id="UP001151760"/>
    </source>
</evidence>
<evidence type="ECO:0000313" key="1">
    <source>
        <dbReference type="EMBL" id="GJS86166.1"/>
    </source>
</evidence>
<dbReference type="CDD" id="cd00303">
    <property type="entry name" value="retropepsin_like"/>
    <property type="match status" value="1"/>
</dbReference>
<organism evidence="1 2">
    <name type="scientific">Tanacetum coccineum</name>
    <dbReference type="NCBI Taxonomy" id="301880"/>
    <lineage>
        <taxon>Eukaryota</taxon>
        <taxon>Viridiplantae</taxon>
        <taxon>Streptophyta</taxon>
        <taxon>Embryophyta</taxon>
        <taxon>Tracheophyta</taxon>
        <taxon>Spermatophyta</taxon>
        <taxon>Magnoliopsida</taxon>
        <taxon>eudicotyledons</taxon>
        <taxon>Gunneridae</taxon>
        <taxon>Pentapetalae</taxon>
        <taxon>asterids</taxon>
        <taxon>campanulids</taxon>
        <taxon>Asterales</taxon>
        <taxon>Asteraceae</taxon>
        <taxon>Asteroideae</taxon>
        <taxon>Anthemideae</taxon>
        <taxon>Anthemidinae</taxon>
        <taxon>Tanacetum</taxon>
    </lineage>
</organism>
<dbReference type="EMBL" id="BQNB010011103">
    <property type="protein sequence ID" value="GJS86166.1"/>
    <property type="molecule type" value="Genomic_DNA"/>
</dbReference>
<accession>A0ABQ4Z8U0</accession>
<reference evidence="1" key="1">
    <citation type="journal article" date="2022" name="Int. J. Mol. Sci.">
        <title>Draft Genome of Tanacetum Coccineum: Genomic Comparison of Closely Related Tanacetum-Family Plants.</title>
        <authorList>
            <person name="Yamashiro T."/>
            <person name="Shiraishi A."/>
            <person name="Nakayama K."/>
            <person name="Satake H."/>
        </authorList>
    </citation>
    <scope>NUCLEOTIDE SEQUENCE</scope>
</reference>
<keyword evidence="1" id="KW-0548">Nucleotidyltransferase</keyword>
<keyword evidence="2" id="KW-1185">Reference proteome</keyword>
<keyword evidence="1" id="KW-0808">Transferase</keyword>
<gene>
    <name evidence="1" type="ORF">Tco_0752707</name>
</gene>
<keyword evidence="1" id="KW-0695">RNA-directed DNA polymerase</keyword>
<comment type="caution">
    <text evidence="1">The sequence shown here is derived from an EMBL/GenBank/DDBJ whole genome shotgun (WGS) entry which is preliminary data.</text>
</comment>
<dbReference type="Gene3D" id="2.40.70.10">
    <property type="entry name" value="Acid Proteases"/>
    <property type="match status" value="1"/>
</dbReference>
<dbReference type="PANTHER" id="PTHR33067:SF9">
    <property type="entry name" value="RNA-DIRECTED DNA POLYMERASE"/>
    <property type="match status" value="1"/>
</dbReference>
<dbReference type="PANTHER" id="PTHR33067">
    <property type="entry name" value="RNA-DIRECTED DNA POLYMERASE-RELATED"/>
    <property type="match status" value="1"/>
</dbReference>
<dbReference type="Proteomes" id="UP001151760">
    <property type="component" value="Unassembled WGS sequence"/>
</dbReference>
<dbReference type="InterPro" id="IPR021109">
    <property type="entry name" value="Peptidase_aspartic_dom_sf"/>
</dbReference>
<sequence length="427" mass="47921">MTLELANRSVCTTAGIARDVFVPVGRFTFPTDFVIVDNESDPRVPIILGRPFLRSACALIDVHGEELVLRNGDERLILNMKHDTSSYSNKPQRESINVIDIYNISYEDYLENLFANEKITNHISGNPTFSLEPDTLTSDLTSPEVKDDIFDPEGDIVLIMKLQNLDSTKDLPPSYNINPLSGSTTSSSPSLTTSEISDYSLEEFADELALIESFPPGNDDMTLEDTDNNEWGKILYDDPFDSKENKIKDSKLLVDELDSPGSIFNPGILVHENLYEVTNRVTPDKNVKKISSSNASLILEDYNPPLSDHELPFHIEILESGTLLSFSSENKEKNFNPGILISKGVHSLLLELSHRDSKVFKVINIFESLVEIFPCSYGEDIRVLDVPLMNKISPDYEASRARGFVHRSLELHILSFIMGIEYPNLID</sequence>
<reference evidence="1" key="2">
    <citation type="submission" date="2022-01" db="EMBL/GenBank/DDBJ databases">
        <authorList>
            <person name="Yamashiro T."/>
            <person name="Shiraishi A."/>
            <person name="Satake H."/>
            <person name="Nakayama K."/>
        </authorList>
    </citation>
    <scope>NUCLEOTIDE SEQUENCE</scope>
</reference>
<name>A0ABQ4Z8U0_9ASTR</name>
<dbReference type="GO" id="GO:0003964">
    <property type="term" value="F:RNA-directed DNA polymerase activity"/>
    <property type="evidence" value="ECO:0007669"/>
    <property type="project" value="UniProtKB-KW"/>
</dbReference>
<protein>
    <submittedName>
        <fullName evidence="1">Reverse transcriptase domain-containing protein</fullName>
    </submittedName>
</protein>